<keyword evidence="1" id="KW-1133">Transmembrane helix</keyword>
<name>A0A655QS63_VIBCL</name>
<feature type="transmembrane region" description="Helical" evidence="1">
    <location>
        <begin position="29"/>
        <end position="49"/>
    </location>
</feature>
<keyword evidence="1" id="KW-0472">Membrane</keyword>
<dbReference type="AlphaFoldDB" id="A0A655QS63"/>
<accession>A0A655QS63</accession>
<sequence length="63" mass="6595">MIYSLLPGLSPNSGLQAIAALPQSEILHAFQIGFAVAALLALLGALNALRAPKIQLDDYAFDS</sequence>
<keyword evidence="1" id="KW-0812">Transmembrane</keyword>
<evidence type="ECO:0000313" key="3">
    <source>
        <dbReference type="Proteomes" id="UP000044806"/>
    </source>
</evidence>
<dbReference type="EMBL" id="CWOW01000010">
    <property type="protein sequence ID" value="CSA67214.1"/>
    <property type="molecule type" value="Genomic_DNA"/>
</dbReference>
<evidence type="ECO:0000313" key="2">
    <source>
        <dbReference type="EMBL" id="CSA67214.1"/>
    </source>
</evidence>
<organism evidence="2 3">
    <name type="scientific">Vibrio cholerae</name>
    <dbReference type="NCBI Taxonomy" id="666"/>
    <lineage>
        <taxon>Bacteria</taxon>
        <taxon>Pseudomonadati</taxon>
        <taxon>Pseudomonadota</taxon>
        <taxon>Gammaproteobacteria</taxon>
        <taxon>Vibrionales</taxon>
        <taxon>Vibrionaceae</taxon>
        <taxon>Vibrio</taxon>
    </lineage>
</organism>
<reference evidence="2 3" key="1">
    <citation type="submission" date="2015-07" db="EMBL/GenBank/DDBJ databases">
        <authorList>
            <consortium name="Pathogen Informatics"/>
        </authorList>
    </citation>
    <scope>NUCLEOTIDE SEQUENCE [LARGE SCALE GENOMIC DNA]</scope>
    <source>
        <strain evidence="2 3">A51</strain>
    </source>
</reference>
<proteinExistence type="predicted"/>
<dbReference type="Proteomes" id="UP000044806">
    <property type="component" value="Unassembled WGS sequence"/>
</dbReference>
<evidence type="ECO:0000256" key="1">
    <source>
        <dbReference type="SAM" id="Phobius"/>
    </source>
</evidence>
<protein>
    <submittedName>
        <fullName evidence="2">Putative multidrug-efflux transporter</fullName>
    </submittedName>
</protein>
<gene>
    <name evidence="2" type="ORF">ERS013165_02135</name>
</gene>